<organism evidence="1 2">
    <name type="scientific">Inquilinus limosus</name>
    <dbReference type="NCBI Taxonomy" id="171674"/>
    <lineage>
        <taxon>Bacteria</taxon>
        <taxon>Pseudomonadati</taxon>
        <taxon>Pseudomonadota</taxon>
        <taxon>Alphaproteobacteria</taxon>
        <taxon>Rhodospirillales</taxon>
        <taxon>Rhodospirillaceae</taxon>
        <taxon>Inquilinus</taxon>
    </lineage>
</organism>
<proteinExistence type="predicted"/>
<name>A0A952FLL1_9PROT</name>
<protein>
    <submittedName>
        <fullName evidence="1">Uncharacterized protein</fullName>
    </submittedName>
</protein>
<dbReference type="AlphaFoldDB" id="A0A952FLL1"/>
<reference evidence="1" key="1">
    <citation type="submission" date="2020-06" db="EMBL/GenBank/DDBJ databases">
        <title>Stable isotope informed genome-resolved metagenomics uncovers potential trophic interactions in rhizosphere soil.</title>
        <authorList>
            <person name="Starr E.P."/>
            <person name="Shi S."/>
            <person name="Blazewicz S.J."/>
            <person name="Koch B.J."/>
            <person name="Probst A.J."/>
            <person name="Hungate B.A."/>
            <person name="Pett-Ridge J."/>
            <person name="Firestone M.K."/>
            <person name="Banfield J.F."/>
        </authorList>
    </citation>
    <scope>NUCLEOTIDE SEQUENCE</scope>
    <source>
        <strain evidence="1">YM_69_17</strain>
    </source>
</reference>
<sequence length="104" mass="11579">MMQMEIRPTISVWDEDRWHRIDTGAKLLDLLRVLAGELPEPGFVMPNDGAGIDPSTIAHRRFQELVVLVERERDAGAEQLSRAAAISAGDLIGAYRRVFIGILP</sequence>
<gene>
    <name evidence="1" type="ORF">JF625_17530</name>
</gene>
<accession>A0A952FLL1</accession>
<dbReference type="EMBL" id="JAEKLZ010000243">
    <property type="protein sequence ID" value="MBW8726933.1"/>
    <property type="molecule type" value="Genomic_DNA"/>
</dbReference>
<evidence type="ECO:0000313" key="2">
    <source>
        <dbReference type="Proteomes" id="UP000700706"/>
    </source>
</evidence>
<dbReference type="Proteomes" id="UP000700706">
    <property type="component" value="Unassembled WGS sequence"/>
</dbReference>
<comment type="caution">
    <text evidence="1">The sequence shown here is derived from an EMBL/GenBank/DDBJ whole genome shotgun (WGS) entry which is preliminary data.</text>
</comment>
<evidence type="ECO:0000313" key="1">
    <source>
        <dbReference type="EMBL" id="MBW8726933.1"/>
    </source>
</evidence>